<dbReference type="PANTHER" id="PTHR47514:SF2">
    <property type="entry name" value="TRANSKETOLASE"/>
    <property type="match status" value="1"/>
</dbReference>
<dbReference type="EMBL" id="VWPJ01000010">
    <property type="protein sequence ID" value="KAA5605339.1"/>
    <property type="molecule type" value="Genomic_DNA"/>
</dbReference>
<accession>A0A5M6IC62</accession>
<dbReference type="InterPro" id="IPR029061">
    <property type="entry name" value="THDP-binding"/>
</dbReference>
<dbReference type="Pfam" id="PF00456">
    <property type="entry name" value="Transketolase_N"/>
    <property type="match status" value="1"/>
</dbReference>
<keyword evidence="3" id="KW-1185">Reference proteome</keyword>
<sequence length="275" mass="29109">MAAFMRRKILDVSYTCGLTAHLGGGLSMVDVMAVLYGHVLRLDPKTPRWPDRDRFILSKGHGVLGFYPALLAAGLISEEVFATFQANGSALIAHPVMNLDLGIESSNGSLGHGLSMGVGIALAARKKRAGFKTVVLLGDGECNEGAVWEAVMLAAQLGLDSLTAVVDHNKLQSDGESRDIMQVGNMAERFAAFGWHALEVDGHDIDALVTAFDAPAPAGRPRVIVAHTIKGKGVPFMENDNTWHHKRLTKADHEAALAALTARGGGEAAATEDAP</sequence>
<name>A0A5M6IC62_9PROT</name>
<evidence type="ECO:0000313" key="2">
    <source>
        <dbReference type="EMBL" id="KAA5605339.1"/>
    </source>
</evidence>
<organism evidence="2 3">
    <name type="scientific">Roseospira marina</name>
    <dbReference type="NCBI Taxonomy" id="140057"/>
    <lineage>
        <taxon>Bacteria</taxon>
        <taxon>Pseudomonadati</taxon>
        <taxon>Pseudomonadota</taxon>
        <taxon>Alphaproteobacteria</taxon>
        <taxon>Rhodospirillales</taxon>
        <taxon>Rhodospirillaceae</taxon>
        <taxon>Roseospira</taxon>
    </lineage>
</organism>
<dbReference type="OrthoDB" id="8732661at2"/>
<evidence type="ECO:0000259" key="1">
    <source>
        <dbReference type="Pfam" id="PF00456"/>
    </source>
</evidence>
<evidence type="ECO:0000313" key="3">
    <source>
        <dbReference type="Proteomes" id="UP000324065"/>
    </source>
</evidence>
<proteinExistence type="predicted"/>
<comment type="caution">
    <text evidence="2">The sequence shown here is derived from an EMBL/GenBank/DDBJ whole genome shotgun (WGS) entry which is preliminary data.</text>
</comment>
<dbReference type="CDD" id="cd02012">
    <property type="entry name" value="TPP_TK"/>
    <property type="match status" value="1"/>
</dbReference>
<gene>
    <name evidence="2" type="ORF">F1188_11555</name>
</gene>
<dbReference type="PANTHER" id="PTHR47514">
    <property type="entry name" value="TRANSKETOLASE N-TERMINAL SECTION-RELATED"/>
    <property type="match status" value="1"/>
</dbReference>
<dbReference type="Proteomes" id="UP000324065">
    <property type="component" value="Unassembled WGS sequence"/>
</dbReference>
<dbReference type="AlphaFoldDB" id="A0A5M6IC62"/>
<feature type="domain" description="Transketolase N-terminal" evidence="1">
    <location>
        <begin position="20"/>
        <end position="254"/>
    </location>
</feature>
<dbReference type="InterPro" id="IPR005474">
    <property type="entry name" value="Transketolase_N"/>
</dbReference>
<dbReference type="SUPFAM" id="SSF52518">
    <property type="entry name" value="Thiamin diphosphate-binding fold (THDP-binding)"/>
    <property type="match status" value="1"/>
</dbReference>
<reference evidence="2 3" key="1">
    <citation type="submission" date="2019-09" db="EMBL/GenBank/DDBJ databases">
        <title>Genome sequence of Roseospira marina, one of the more divergent members of the non-sulfur purple photosynthetic bacterial family, the Rhodospirillaceae.</title>
        <authorList>
            <person name="Meyer T."/>
            <person name="Kyndt J."/>
        </authorList>
    </citation>
    <scope>NUCLEOTIDE SEQUENCE [LARGE SCALE GENOMIC DNA]</scope>
    <source>
        <strain evidence="2 3">DSM 15113</strain>
    </source>
</reference>
<protein>
    <submittedName>
        <fullName evidence="2">Transketolase</fullName>
    </submittedName>
</protein>
<dbReference type="Gene3D" id="3.40.50.970">
    <property type="match status" value="1"/>
</dbReference>